<dbReference type="PANTHER" id="PTHR42663">
    <property type="entry name" value="HYDROLASE C777.06C-RELATED-RELATED"/>
    <property type="match status" value="1"/>
</dbReference>
<reference evidence="2 3" key="1">
    <citation type="journal article" date="2019" name="Nat. Ecol. Evol.">
        <title>Megaphylogeny resolves global patterns of mushroom evolution.</title>
        <authorList>
            <person name="Varga T."/>
            <person name="Krizsan K."/>
            <person name="Foldi C."/>
            <person name="Dima B."/>
            <person name="Sanchez-Garcia M."/>
            <person name="Sanchez-Ramirez S."/>
            <person name="Szollosi G.J."/>
            <person name="Szarkandi J.G."/>
            <person name="Papp V."/>
            <person name="Albert L."/>
            <person name="Andreopoulos W."/>
            <person name="Angelini C."/>
            <person name="Antonin V."/>
            <person name="Barry K.W."/>
            <person name="Bougher N.L."/>
            <person name="Buchanan P."/>
            <person name="Buyck B."/>
            <person name="Bense V."/>
            <person name="Catcheside P."/>
            <person name="Chovatia M."/>
            <person name="Cooper J."/>
            <person name="Damon W."/>
            <person name="Desjardin D."/>
            <person name="Finy P."/>
            <person name="Geml J."/>
            <person name="Haridas S."/>
            <person name="Hughes K."/>
            <person name="Justo A."/>
            <person name="Karasinski D."/>
            <person name="Kautmanova I."/>
            <person name="Kiss B."/>
            <person name="Kocsube S."/>
            <person name="Kotiranta H."/>
            <person name="LaButti K.M."/>
            <person name="Lechner B.E."/>
            <person name="Liimatainen K."/>
            <person name="Lipzen A."/>
            <person name="Lukacs Z."/>
            <person name="Mihaltcheva S."/>
            <person name="Morgado L.N."/>
            <person name="Niskanen T."/>
            <person name="Noordeloos M.E."/>
            <person name="Ohm R.A."/>
            <person name="Ortiz-Santana B."/>
            <person name="Ovrebo C."/>
            <person name="Racz N."/>
            <person name="Riley R."/>
            <person name="Savchenko A."/>
            <person name="Shiryaev A."/>
            <person name="Soop K."/>
            <person name="Spirin V."/>
            <person name="Szebenyi C."/>
            <person name="Tomsovsky M."/>
            <person name="Tulloss R.E."/>
            <person name="Uehling J."/>
            <person name="Grigoriev I.V."/>
            <person name="Vagvolgyi C."/>
            <person name="Papp T."/>
            <person name="Martin F.M."/>
            <person name="Miettinen O."/>
            <person name="Hibbett D.S."/>
            <person name="Nagy L.G."/>
        </authorList>
    </citation>
    <scope>NUCLEOTIDE SEQUENCE [LARGE SCALE GENOMIC DNA]</scope>
    <source>
        <strain evidence="2 3">FP101781</strain>
    </source>
</reference>
<gene>
    <name evidence="2" type="ORF">FA13DRAFT_1785312</name>
</gene>
<organism evidence="2 3">
    <name type="scientific">Coprinellus micaceus</name>
    <name type="common">Glistening ink-cap mushroom</name>
    <name type="synonym">Coprinus micaceus</name>
    <dbReference type="NCBI Taxonomy" id="71717"/>
    <lineage>
        <taxon>Eukaryota</taxon>
        <taxon>Fungi</taxon>
        <taxon>Dikarya</taxon>
        <taxon>Basidiomycota</taxon>
        <taxon>Agaricomycotina</taxon>
        <taxon>Agaricomycetes</taxon>
        <taxon>Agaricomycetidae</taxon>
        <taxon>Agaricales</taxon>
        <taxon>Agaricineae</taxon>
        <taxon>Psathyrellaceae</taxon>
        <taxon>Coprinellus</taxon>
    </lineage>
</organism>
<evidence type="ECO:0000259" key="1">
    <source>
        <dbReference type="Pfam" id="PF12706"/>
    </source>
</evidence>
<comment type="caution">
    <text evidence="2">The sequence shown here is derived from an EMBL/GenBank/DDBJ whole genome shotgun (WGS) entry which is preliminary data.</text>
</comment>
<protein>
    <recommendedName>
        <fullName evidence="1">Metallo-beta-lactamase domain-containing protein</fullName>
    </recommendedName>
</protein>
<dbReference type="EMBL" id="QPFP01000002">
    <property type="protein sequence ID" value="TEB39048.1"/>
    <property type="molecule type" value="Genomic_DNA"/>
</dbReference>
<dbReference type="CDD" id="cd16279">
    <property type="entry name" value="metallo-hydrolase-like_MBL-fold"/>
    <property type="match status" value="1"/>
</dbReference>
<evidence type="ECO:0000313" key="3">
    <source>
        <dbReference type="Proteomes" id="UP000298030"/>
    </source>
</evidence>
<keyword evidence="3" id="KW-1185">Reference proteome</keyword>
<dbReference type="InterPro" id="IPR036866">
    <property type="entry name" value="RibonucZ/Hydroxyglut_hydro"/>
</dbReference>
<feature type="domain" description="Metallo-beta-lactamase" evidence="1">
    <location>
        <begin position="80"/>
        <end position="200"/>
    </location>
</feature>
<dbReference type="AlphaFoldDB" id="A0A4Y7TYY6"/>
<dbReference type="InterPro" id="IPR001279">
    <property type="entry name" value="Metallo-B-lactamas"/>
</dbReference>
<name>A0A4Y7TYY6_COPMI</name>
<accession>A0A4Y7TYY6</accession>
<dbReference type="STRING" id="71717.A0A4Y7TYY6"/>
<dbReference type="Proteomes" id="UP000298030">
    <property type="component" value="Unassembled WGS sequence"/>
</dbReference>
<dbReference type="SUPFAM" id="SSF56281">
    <property type="entry name" value="Metallo-hydrolase/oxidoreductase"/>
    <property type="match status" value="1"/>
</dbReference>
<evidence type="ECO:0000313" key="2">
    <source>
        <dbReference type="EMBL" id="TEB39048.1"/>
    </source>
</evidence>
<dbReference type="PANTHER" id="PTHR42663:SF6">
    <property type="entry name" value="HYDROLASE C777.06C-RELATED"/>
    <property type="match status" value="1"/>
</dbReference>
<dbReference type="Pfam" id="PF12706">
    <property type="entry name" value="Lactamase_B_2"/>
    <property type="match status" value="1"/>
</dbReference>
<dbReference type="Gene3D" id="3.60.15.10">
    <property type="entry name" value="Ribonuclease Z/Hydroxyacylglutathione hydrolase-like"/>
    <property type="match status" value="1"/>
</dbReference>
<sequence length="413" mass="45445">MPSSIPHNCSQHESNVDLIFLGTGTSSSVPHIECLTEPADSAKAPCRTCLSTLHPEGKKNMRRNTGAVLRLKGKDGNPVTIVIDAGKTFQAAALEWFPKHQLRRIDALLITHPHADAMNGLDDLRAWTLNKAIQSHIDLYVSEHTFIEVQRAFPYLVAKQFASGGGDVPEFKWHIISDQEPFEIGETGIKILPFAVHHGRFFSRVPPPSYVVTPNATLPPTPKAEVAVLPISRSNSLLKASDLLQVNGGGQKEEEKEKIYPYLSLGFKIENRLAYISDASHIPDHIWPILEPGRTEDGREARLPVFILDCLRLKPHTSHLGLEQAIGAARRVNAGRTYLTGFSHEVTHEEYVRLGEIVGGAEYDGGTLTDNEREGSKLLGEGDKLWMRPAHDGLRISVKASADGSIEVTDGSY</sequence>
<proteinExistence type="predicted"/>
<dbReference type="OrthoDB" id="341300at2759"/>